<comment type="caution">
    <text evidence="3">The sequence shown here is derived from an EMBL/GenBank/DDBJ whole genome shotgun (WGS) entry which is preliminary data.</text>
</comment>
<reference evidence="3" key="1">
    <citation type="submission" date="2021-06" db="EMBL/GenBank/DDBJ databases">
        <authorList>
            <person name="Kallberg Y."/>
            <person name="Tangrot J."/>
            <person name="Rosling A."/>
        </authorList>
    </citation>
    <scope>NUCLEOTIDE SEQUENCE</scope>
    <source>
        <strain evidence="3">MA453B</strain>
    </source>
</reference>
<feature type="domain" description="Exostosin GT47" evidence="2">
    <location>
        <begin position="67"/>
        <end position="374"/>
    </location>
</feature>
<feature type="non-terminal residue" evidence="3">
    <location>
        <position position="1"/>
    </location>
</feature>
<gene>
    <name evidence="3" type="ORF">DERYTH_LOCUS13873</name>
</gene>
<dbReference type="Proteomes" id="UP000789405">
    <property type="component" value="Unassembled WGS sequence"/>
</dbReference>
<dbReference type="PANTHER" id="PTHR11062:SF281">
    <property type="entry name" value="EXOSTOSIN-LIKE 2"/>
    <property type="match status" value="1"/>
</dbReference>
<evidence type="ECO:0000313" key="3">
    <source>
        <dbReference type="EMBL" id="CAG8715066.1"/>
    </source>
</evidence>
<dbReference type="InterPro" id="IPR040911">
    <property type="entry name" value="Exostosin_GT47"/>
</dbReference>
<evidence type="ECO:0000256" key="1">
    <source>
        <dbReference type="ARBA" id="ARBA00010271"/>
    </source>
</evidence>
<dbReference type="EMBL" id="CAJVPY010010067">
    <property type="protein sequence ID" value="CAG8715066.1"/>
    <property type="molecule type" value="Genomic_DNA"/>
</dbReference>
<dbReference type="InterPro" id="IPR004263">
    <property type="entry name" value="Exostosin"/>
</dbReference>
<dbReference type="AlphaFoldDB" id="A0A9N9I153"/>
<sequence length="422" mass="49239">NEQNLIGILSKLLRNEFFPKKTIGNNVVQHYTPDNISKNFPIRLQPLPLVSSNVQWPSNLRFALCKPKIYVYKLPSHLISQSHYGYEVCTLSSYNPDAILYEQLINPGKIRDLYVTSNPKDADFFFVPFFGSCYLMNCWNNNYWNYTKPCNLDNQYSIPLMNWIIQEHPYWNRTNGKDHIMTLSIEIPSYYTESLNLLLNASFLTFIGDKRSNGIMKHRYRHMHDIVVPSIADILDLIKINPRKYVTEDGNMNTRNVFAIFRGCCRNIEPEDDYSAAIISLFFNGLAHSSRYDIDEDIDLKIDDYAWLLARAKFGLAPQGQTLGIARLWEYLAFGVVPVIISDGIVLPFENDVDWNSMVVFIRRDDAHLIDEILLSISENEYQRKRQRVWEIGSQLIKNSWHYIARDLCRKMDRIVPVELDL</sequence>
<dbReference type="OrthoDB" id="1924787at2759"/>
<accession>A0A9N9I153</accession>
<protein>
    <submittedName>
        <fullName evidence="3">23963_t:CDS:1</fullName>
    </submittedName>
</protein>
<proteinExistence type="inferred from homology"/>
<evidence type="ECO:0000313" key="4">
    <source>
        <dbReference type="Proteomes" id="UP000789405"/>
    </source>
</evidence>
<organism evidence="3 4">
    <name type="scientific">Dentiscutata erythropus</name>
    <dbReference type="NCBI Taxonomy" id="1348616"/>
    <lineage>
        <taxon>Eukaryota</taxon>
        <taxon>Fungi</taxon>
        <taxon>Fungi incertae sedis</taxon>
        <taxon>Mucoromycota</taxon>
        <taxon>Glomeromycotina</taxon>
        <taxon>Glomeromycetes</taxon>
        <taxon>Diversisporales</taxon>
        <taxon>Gigasporaceae</taxon>
        <taxon>Dentiscutata</taxon>
    </lineage>
</organism>
<dbReference type="Pfam" id="PF03016">
    <property type="entry name" value="Exostosin_GT47"/>
    <property type="match status" value="1"/>
</dbReference>
<dbReference type="PANTHER" id="PTHR11062">
    <property type="entry name" value="EXOSTOSIN HEPARAN SULFATE GLYCOSYLTRANSFERASE -RELATED"/>
    <property type="match status" value="1"/>
</dbReference>
<dbReference type="GO" id="GO:0016757">
    <property type="term" value="F:glycosyltransferase activity"/>
    <property type="evidence" value="ECO:0007669"/>
    <property type="project" value="InterPro"/>
</dbReference>
<name>A0A9N9I153_9GLOM</name>
<keyword evidence="4" id="KW-1185">Reference proteome</keyword>
<comment type="similarity">
    <text evidence="1">Belongs to the glycosyltransferase 47 family.</text>
</comment>
<evidence type="ECO:0000259" key="2">
    <source>
        <dbReference type="Pfam" id="PF03016"/>
    </source>
</evidence>